<accession>A0A2M4CFQ6</accession>
<protein>
    <submittedName>
        <fullName evidence="2">Putative secreted protein</fullName>
    </submittedName>
</protein>
<dbReference type="EMBL" id="GGFJ01015031">
    <property type="protein sequence ID" value="MBW64172.1"/>
    <property type="molecule type" value="Transcribed_RNA"/>
</dbReference>
<reference evidence="2" key="1">
    <citation type="submission" date="2018-01" db="EMBL/GenBank/DDBJ databases">
        <title>An insight into the sialome of Amazonian anophelines.</title>
        <authorList>
            <person name="Ribeiro J.M."/>
            <person name="Scarpassa V."/>
            <person name="Calvo E."/>
        </authorList>
    </citation>
    <scope>NUCLEOTIDE SEQUENCE</scope>
    <source>
        <tissue evidence="2">Salivary glands</tissue>
    </source>
</reference>
<feature type="chain" id="PRO_5014688830" evidence="1">
    <location>
        <begin position="26"/>
        <end position="66"/>
    </location>
</feature>
<dbReference type="AlphaFoldDB" id="A0A2M4CFQ6"/>
<evidence type="ECO:0000313" key="2">
    <source>
        <dbReference type="EMBL" id="MBW64172.1"/>
    </source>
</evidence>
<organism evidence="2">
    <name type="scientific">Anopheles marajoara</name>
    <dbReference type="NCBI Taxonomy" id="58244"/>
    <lineage>
        <taxon>Eukaryota</taxon>
        <taxon>Metazoa</taxon>
        <taxon>Ecdysozoa</taxon>
        <taxon>Arthropoda</taxon>
        <taxon>Hexapoda</taxon>
        <taxon>Insecta</taxon>
        <taxon>Pterygota</taxon>
        <taxon>Neoptera</taxon>
        <taxon>Endopterygota</taxon>
        <taxon>Diptera</taxon>
        <taxon>Nematocera</taxon>
        <taxon>Culicoidea</taxon>
        <taxon>Culicidae</taxon>
        <taxon>Anophelinae</taxon>
        <taxon>Anopheles</taxon>
    </lineage>
</organism>
<evidence type="ECO:0000256" key="1">
    <source>
        <dbReference type="SAM" id="SignalP"/>
    </source>
</evidence>
<keyword evidence="1" id="KW-0732">Signal</keyword>
<sequence>MFFCCFVSRFLCLLWWFQFKAFLYTRPSVRPSSSTLYGCWCSPHSPQYCSGWWFRFDGDHAFGTLP</sequence>
<name>A0A2M4CFQ6_9DIPT</name>
<proteinExistence type="predicted"/>
<feature type="signal peptide" evidence="1">
    <location>
        <begin position="1"/>
        <end position="25"/>
    </location>
</feature>